<evidence type="ECO:0000256" key="4">
    <source>
        <dbReference type="ARBA" id="ARBA00022475"/>
    </source>
</evidence>
<dbReference type="InterPro" id="IPR003594">
    <property type="entry name" value="HATPase_dom"/>
</dbReference>
<dbReference type="EMBL" id="VBWP01000010">
    <property type="protein sequence ID" value="TLG71774.1"/>
    <property type="molecule type" value="Genomic_DNA"/>
</dbReference>
<keyword evidence="14" id="KW-1185">Reference proteome</keyword>
<reference evidence="13 14" key="1">
    <citation type="submission" date="2019-05" db="EMBL/GenBank/DDBJ databases">
        <title>Culicoidintestinum kansasii gen. nov., sp. nov. from the gastrointestinal tract of the biting midge, Culicoides sonorensis.</title>
        <authorList>
            <person name="Neupane S."/>
            <person name="Ghosh A."/>
            <person name="Gunther S."/>
            <person name="Martin K."/>
            <person name="Zurek L."/>
        </authorList>
    </citation>
    <scope>NUCLEOTIDE SEQUENCE [LARGE SCALE GENOMIC DNA]</scope>
    <source>
        <strain evidence="13 14">CS-1</strain>
    </source>
</reference>
<evidence type="ECO:0000256" key="7">
    <source>
        <dbReference type="ARBA" id="ARBA00022777"/>
    </source>
</evidence>
<keyword evidence="4" id="KW-1003">Cell membrane</keyword>
<evidence type="ECO:0000313" key="14">
    <source>
        <dbReference type="Proteomes" id="UP000306912"/>
    </source>
</evidence>
<evidence type="ECO:0000313" key="13">
    <source>
        <dbReference type="EMBL" id="TLG71774.1"/>
    </source>
</evidence>
<feature type="transmembrane region" description="Helical" evidence="11">
    <location>
        <begin position="137"/>
        <end position="164"/>
    </location>
</feature>
<keyword evidence="7 13" id="KW-0418">Kinase</keyword>
<proteinExistence type="predicted"/>
<feature type="transmembrane region" description="Helical" evidence="11">
    <location>
        <begin position="9"/>
        <end position="29"/>
    </location>
</feature>
<feature type="domain" description="Histidine kinase" evidence="12">
    <location>
        <begin position="247"/>
        <end position="460"/>
    </location>
</feature>
<comment type="subcellular location">
    <subcellularLocation>
        <location evidence="2">Cell membrane</location>
        <topology evidence="2">Multi-pass membrane protein</topology>
    </subcellularLocation>
</comment>
<comment type="caution">
    <text evidence="13">The sequence shown here is derived from an EMBL/GenBank/DDBJ whole genome shotgun (WGS) entry which is preliminary data.</text>
</comment>
<dbReference type="Proteomes" id="UP000306912">
    <property type="component" value="Unassembled WGS sequence"/>
</dbReference>
<keyword evidence="6 11" id="KW-0812">Transmembrane</keyword>
<dbReference type="Gene3D" id="6.10.340.10">
    <property type="match status" value="1"/>
</dbReference>
<evidence type="ECO:0000256" key="11">
    <source>
        <dbReference type="SAM" id="Phobius"/>
    </source>
</evidence>
<dbReference type="InterPro" id="IPR050351">
    <property type="entry name" value="BphY/WalK/GraS-like"/>
</dbReference>
<dbReference type="AlphaFoldDB" id="A0A5R8Q866"/>
<accession>A0A5R8Q866</accession>
<dbReference type="PROSITE" id="PS50109">
    <property type="entry name" value="HIS_KIN"/>
    <property type="match status" value="1"/>
</dbReference>
<organism evidence="13 14">
    <name type="scientific">Culicoidibacter larvae</name>
    <dbReference type="NCBI Taxonomy" id="2579976"/>
    <lineage>
        <taxon>Bacteria</taxon>
        <taxon>Bacillati</taxon>
        <taxon>Bacillota</taxon>
        <taxon>Culicoidibacteria</taxon>
        <taxon>Culicoidibacterales</taxon>
        <taxon>Culicoidibacteraceae</taxon>
        <taxon>Culicoidibacter</taxon>
    </lineage>
</organism>
<evidence type="ECO:0000256" key="8">
    <source>
        <dbReference type="ARBA" id="ARBA00022989"/>
    </source>
</evidence>
<dbReference type="GO" id="GO:0005886">
    <property type="term" value="C:plasma membrane"/>
    <property type="evidence" value="ECO:0007669"/>
    <property type="project" value="UniProtKB-SubCell"/>
</dbReference>
<dbReference type="EC" id="2.7.13.3" evidence="3"/>
<evidence type="ECO:0000259" key="12">
    <source>
        <dbReference type="PROSITE" id="PS50109"/>
    </source>
</evidence>
<evidence type="ECO:0000256" key="1">
    <source>
        <dbReference type="ARBA" id="ARBA00000085"/>
    </source>
</evidence>
<dbReference type="OrthoDB" id="9786919at2"/>
<gene>
    <name evidence="13" type="ORF">FEZ08_10220</name>
</gene>
<dbReference type="InParanoid" id="A0A5R8Q866"/>
<dbReference type="SUPFAM" id="SSF55874">
    <property type="entry name" value="ATPase domain of HSP90 chaperone/DNA topoisomerase II/histidine kinase"/>
    <property type="match status" value="1"/>
</dbReference>
<comment type="catalytic activity">
    <reaction evidence="1">
        <text>ATP + protein L-histidine = ADP + protein N-phospho-L-histidine.</text>
        <dbReference type="EC" id="2.7.13.3"/>
    </reaction>
</comment>
<dbReference type="GO" id="GO:0016036">
    <property type="term" value="P:cellular response to phosphate starvation"/>
    <property type="evidence" value="ECO:0007669"/>
    <property type="project" value="TreeGrafter"/>
</dbReference>
<keyword evidence="8 11" id="KW-1133">Transmembrane helix</keyword>
<keyword evidence="5" id="KW-0808">Transferase</keyword>
<dbReference type="Gene3D" id="3.30.565.10">
    <property type="entry name" value="Histidine kinase-like ATPase, C-terminal domain"/>
    <property type="match status" value="1"/>
</dbReference>
<evidence type="ECO:0000256" key="6">
    <source>
        <dbReference type="ARBA" id="ARBA00022692"/>
    </source>
</evidence>
<dbReference type="GO" id="GO:0000155">
    <property type="term" value="F:phosphorelay sensor kinase activity"/>
    <property type="evidence" value="ECO:0007669"/>
    <property type="project" value="TreeGrafter"/>
</dbReference>
<dbReference type="PANTHER" id="PTHR45453">
    <property type="entry name" value="PHOSPHATE REGULON SENSOR PROTEIN PHOR"/>
    <property type="match status" value="1"/>
</dbReference>
<dbReference type="InterPro" id="IPR036890">
    <property type="entry name" value="HATPase_C_sf"/>
</dbReference>
<protein>
    <recommendedName>
        <fullName evidence="3">histidine kinase</fullName>
        <ecNumber evidence="3">2.7.13.3</ecNumber>
    </recommendedName>
</protein>
<dbReference type="RefSeq" id="WP_138192036.1">
    <property type="nucleotide sequence ID" value="NZ_VBWP01000010.1"/>
</dbReference>
<sequence>MNNKKTRRLFYVLAIGYFAIVVFLVFLIYQMPLIYTNLNTQHIESTKTEIQTAINTKTGEDLATNLARIQEQNNMELVVVTPEAIVYSSMPTADFAMLTEIFDGQNLSYEGAKLFQAEDGTSYQVWVAFYKVDSEAFFANMLIIMVISVVILTIIIGLLLLVIFRQSIKPLTRLRDNINKLRAYRLKELRGVNNSDADYDLLSKALGEFTDDLQGKFDTIGTEYTLLEQQLQEKQELYQTKMQMVQSLVHDTKAPISMELFSIKQLKEALGEYPELIAKLDGMQQNNEELMAEIIDMMHIIKDKESEMILEKEIVDLAEVVRSTIRRFDAAIQEKNLFYSIDMPQKLPILVNKIQIKQLLFNIISNVCQYTEIDGEFELVLYDEDEQLHIIAANEVQDTSKIDFGKVFELFYLPEANDNNTATGIGMYTIKHMVDIYNGTARFEPSESGVVLTITIPNPKEPGDSHA</sequence>
<evidence type="ECO:0000256" key="10">
    <source>
        <dbReference type="ARBA" id="ARBA00023136"/>
    </source>
</evidence>
<keyword evidence="10 11" id="KW-0472">Membrane</keyword>
<evidence type="ECO:0000256" key="9">
    <source>
        <dbReference type="ARBA" id="ARBA00023012"/>
    </source>
</evidence>
<name>A0A5R8Q866_9FIRM</name>
<dbReference type="Pfam" id="PF02518">
    <property type="entry name" value="HATPase_c"/>
    <property type="match status" value="1"/>
</dbReference>
<dbReference type="GO" id="GO:0004721">
    <property type="term" value="F:phosphoprotein phosphatase activity"/>
    <property type="evidence" value="ECO:0007669"/>
    <property type="project" value="TreeGrafter"/>
</dbReference>
<evidence type="ECO:0000256" key="2">
    <source>
        <dbReference type="ARBA" id="ARBA00004651"/>
    </source>
</evidence>
<evidence type="ECO:0000256" key="3">
    <source>
        <dbReference type="ARBA" id="ARBA00012438"/>
    </source>
</evidence>
<evidence type="ECO:0000256" key="5">
    <source>
        <dbReference type="ARBA" id="ARBA00022679"/>
    </source>
</evidence>
<keyword evidence="9" id="KW-0902">Two-component regulatory system</keyword>
<dbReference type="PANTHER" id="PTHR45453:SF2">
    <property type="entry name" value="HISTIDINE KINASE"/>
    <property type="match status" value="1"/>
</dbReference>
<dbReference type="InterPro" id="IPR005467">
    <property type="entry name" value="His_kinase_dom"/>
</dbReference>